<name>A0A5D0J044_9FLAO</name>
<dbReference type="Gene3D" id="3.30.420.10">
    <property type="entry name" value="Ribonuclease H-like superfamily/Ribonuclease H"/>
    <property type="match status" value="1"/>
</dbReference>
<evidence type="ECO:0000256" key="1">
    <source>
        <dbReference type="ARBA" id="ARBA00007705"/>
    </source>
</evidence>
<comment type="similarity">
    <text evidence="1">Belongs to the DNA polymerase type-A family.</text>
</comment>
<dbReference type="InterPro" id="IPR002298">
    <property type="entry name" value="DNA_polymerase_A"/>
</dbReference>
<dbReference type="GO" id="GO:0003676">
    <property type="term" value="F:nucleic acid binding"/>
    <property type="evidence" value="ECO:0007669"/>
    <property type="project" value="InterPro"/>
</dbReference>
<reference evidence="5 6" key="1">
    <citation type="submission" date="2019-08" db="EMBL/GenBank/DDBJ databases">
        <title>Seonamhaeicola sediminis sp. nov., isolated from marine sediment.</title>
        <authorList>
            <person name="Cao W.R."/>
        </authorList>
    </citation>
    <scope>NUCLEOTIDE SEQUENCE [LARGE SCALE GENOMIC DNA]</scope>
    <source>
        <strain evidence="5 6">B011</strain>
    </source>
</reference>
<keyword evidence="6" id="KW-1185">Reference proteome</keyword>
<dbReference type="RefSeq" id="WP_148540140.1">
    <property type="nucleotide sequence ID" value="NZ_VSDQ01000257.1"/>
</dbReference>
<feature type="non-terminal residue" evidence="5">
    <location>
        <position position="1"/>
    </location>
</feature>
<dbReference type="AlphaFoldDB" id="A0A5D0J044"/>
<feature type="domain" description="3'-5' exonuclease" evidence="4">
    <location>
        <begin position="3"/>
        <end position="85"/>
    </location>
</feature>
<evidence type="ECO:0000259" key="4">
    <source>
        <dbReference type="Pfam" id="PF01612"/>
    </source>
</evidence>
<dbReference type="GO" id="GO:0006302">
    <property type="term" value="P:double-strand break repair"/>
    <property type="evidence" value="ECO:0007669"/>
    <property type="project" value="TreeGrafter"/>
</dbReference>
<dbReference type="SUPFAM" id="SSF53098">
    <property type="entry name" value="Ribonuclease H-like"/>
    <property type="match status" value="1"/>
</dbReference>
<dbReference type="Pfam" id="PF01612">
    <property type="entry name" value="DNA_pol_A_exo1"/>
    <property type="match status" value="1"/>
</dbReference>
<dbReference type="InterPro" id="IPR012337">
    <property type="entry name" value="RNaseH-like_sf"/>
</dbReference>
<dbReference type="GO" id="GO:0003887">
    <property type="term" value="F:DNA-directed DNA polymerase activity"/>
    <property type="evidence" value="ECO:0007669"/>
    <property type="project" value="UniProtKB-EC"/>
</dbReference>
<dbReference type="EMBL" id="VSDQ01000257">
    <property type="protein sequence ID" value="TYA88390.1"/>
    <property type="molecule type" value="Genomic_DNA"/>
</dbReference>
<comment type="catalytic activity">
    <reaction evidence="3">
        <text>DNA(n) + a 2'-deoxyribonucleoside 5'-triphosphate = DNA(n+1) + diphosphate</text>
        <dbReference type="Rhea" id="RHEA:22508"/>
        <dbReference type="Rhea" id="RHEA-COMP:17339"/>
        <dbReference type="Rhea" id="RHEA-COMP:17340"/>
        <dbReference type="ChEBI" id="CHEBI:33019"/>
        <dbReference type="ChEBI" id="CHEBI:61560"/>
        <dbReference type="ChEBI" id="CHEBI:173112"/>
        <dbReference type="EC" id="2.7.7.7"/>
    </reaction>
</comment>
<accession>A0A5D0J044</accession>
<evidence type="ECO:0000313" key="6">
    <source>
        <dbReference type="Proteomes" id="UP000323930"/>
    </source>
</evidence>
<dbReference type="PANTHER" id="PTHR10133">
    <property type="entry name" value="DNA POLYMERASE I"/>
    <property type="match status" value="1"/>
</dbReference>
<dbReference type="InterPro" id="IPR036397">
    <property type="entry name" value="RNaseH_sf"/>
</dbReference>
<protein>
    <recommendedName>
        <fullName evidence="2">DNA-directed DNA polymerase</fullName>
        <ecNumber evidence="2">2.7.7.7</ecNumber>
    </recommendedName>
</protein>
<dbReference type="EC" id="2.7.7.7" evidence="2"/>
<organism evidence="5 6">
    <name type="scientific">Seonamhaeicola marinus</name>
    <dbReference type="NCBI Taxonomy" id="1912246"/>
    <lineage>
        <taxon>Bacteria</taxon>
        <taxon>Pseudomonadati</taxon>
        <taxon>Bacteroidota</taxon>
        <taxon>Flavobacteriia</taxon>
        <taxon>Flavobacteriales</taxon>
        <taxon>Flavobacteriaceae</taxon>
    </lineage>
</organism>
<evidence type="ECO:0000256" key="2">
    <source>
        <dbReference type="ARBA" id="ARBA00012417"/>
    </source>
</evidence>
<dbReference type="GO" id="GO:0008408">
    <property type="term" value="F:3'-5' exonuclease activity"/>
    <property type="evidence" value="ECO:0007669"/>
    <property type="project" value="InterPro"/>
</dbReference>
<evidence type="ECO:0000313" key="5">
    <source>
        <dbReference type="EMBL" id="TYA88390.1"/>
    </source>
</evidence>
<sequence length="89" mass="10152">LMNQTSVCFDTETTGLNPLTAELVGIAFSWEVGKGFYLPFPEDKTEAQDLIEELRPFFESETIEKIGQNLKYDIKVLAKYNIEVKGKLF</sequence>
<dbReference type="Proteomes" id="UP000323930">
    <property type="component" value="Unassembled WGS sequence"/>
</dbReference>
<dbReference type="PANTHER" id="PTHR10133:SF27">
    <property type="entry name" value="DNA POLYMERASE NU"/>
    <property type="match status" value="1"/>
</dbReference>
<evidence type="ECO:0000256" key="3">
    <source>
        <dbReference type="ARBA" id="ARBA00049244"/>
    </source>
</evidence>
<comment type="caution">
    <text evidence="5">The sequence shown here is derived from an EMBL/GenBank/DDBJ whole genome shotgun (WGS) entry which is preliminary data.</text>
</comment>
<gene>
    <name evidence="5" type="ORF">FUA24_03830</name>
</gene>
<dbReference type="InterPro" id="IPR002562">
    <property type="entry name" value="3'-5'_exonuclease_dom"/>
</dbReference>
<feature type="non-terminal residue" evidence="5">
    <location>
        <position position="89"/>
    </location>
</feature>
<dbReference type="GO" id="GO:0006261">
    <property type="term" value="P:DNA-templated DNA replication"/>
    <property type="evidence" value="ECO:0007669"/>
    <property type="project" value="InterPro"/>
</dbReference>
<dbReference type="OrthoDB" id="9813328at2"/>
<proteinExistence type="inferred from homology"/>